<dbReference type="EMBL" id="CP036289">
    <property type="protein sequence ID" value="QDU74561.1"/>
    <property type="molecule type" value="Genomic_DNA"/>
</dbReference>
<keyword evidence="4" id="KW-1185">Reference proteome</keyword>
<reference evidence="4" key="1">
    <citation type="submission" date="2019-02" db="EMBL/GenBank/DDBJ databases">
        <title>Deep-cultivation of Planctomycetes and their phenomic and genomic characterization uncovers novel biology.</title>
        <authorList>
            <person name="Wiegand S."/>
            <person name="Jogler M."/>
            <person name="Boedeker C."/>
            <person name="Pinto D."/>
            <person name="Vollmers J."/>
            <person name="Rivas-Marin E."/>
            <person name="Kohn T."/>
            <person name="Peeters S.H."/>
            <person name="Heuer A."/>
            <person name="Rast P."/>
            <person name="Oberbeckmann S."/>
            <person name="Bunk B."/>
            <person name="Jeske O."/>
            <person name="Meyerdierks A."/>
            <person name="Storesund J.E."/>
            <person name="Kallscheuer N."/>
            <person name="Luecker S."/>
            <person name="Lage O.M."/>
            <person name="Pohl T."/>
            <person name="Merkel B.J."/>
            <person name="Hornburger P."/>
            <person name="Mueller R.-W."/>
            <person name="Bruemmer F."/>
            <person name="Labrenz M."/>
            <person name="Spormann A.M."/>
            <person name="Op den Camp H."/>
            <person name="Overmann J."/>
            <person name="Amann R."/>
            <person name="Jetten M.S.M."/>
            <person name="Mascher T."/>
            <person name="Medema M.H."/>
            <person name="Devos D.P."/>
            <person name="Kaster A.-K."/>
            <person name="Ovreas L."/>
            <person name="Rohde M."/>
            <person name="Galperin M.Y."/>
            <person name="Jogler C."/>
        </authorList>
    </citation>
    <scope>NUCLEOTIDE SEQUENCE [LARGE SCALE GENOMIC DNA]</scope>
    <source>
        <strain evidence="4">Pan97</strain>
    </source>
</reference>
<name>A0A518C5S3_9BACT</name>
<evidence type="ECO:0000256" key="1">
    <source>
        <dbReference type="SAM" id="MobiDB-lite"/>
    </source>
</evidence>
<evidence type="ECO:0000256" key="2">
    <source>
        <dbReference type="SAM" id="Phobius"/>
    </source>
</evidence>
<evidence type="ECO:0000313" key="3">
    <source>
        <dbReference type="EMBL" id="QDU74561.1"/>
    </source>
</evidence>
<organism evidence="3 4">
    <name type="scientific">Bremerella volcania</name>
    <dbReference type="NCBI Taxonomy" id="2527984"/>
    <lineage>
        <taxon>Bacteria</taxon>
        <taxon>Pseudomonadati</taxon>
        <taxon>Planctomycetota</taxon>
        <taxon>Planctomycetia</taxon>
        <taxon>Pirellulales</taxon>
        <taxon>Pirellulaceae</taxon>
        <taxon>Bremerella</taxon>
    </lineage>
</organism>
<sequence length="69" mass="7806">MNSNHKHDHAHHERNKKHQKAARGLHKDWRTWTVVLLMLLGMAVYLLTMDESLGPATGPEPSDVEAPAE</sequence>
<evidence type="ECO:0000313" key="4">
    <source>
        <dbReference type="Proteomes" id="UP000318626"/>
    </source>
</evidence>
<keyword evidence="2" id="KW-0812">Transmembrane</keyword>
<dbReference type="Proteomes" id="UP000318626">
    <property type="component" value="Chromosome"/>
</dbReference>
<dbReference type="KEGG" id="bvo:Pan97_15700"/>
<gene>
    <name evidence="3" type="ORF">Pan97_15700</name>
</gene>
<accession>A0A518C5S3</accession>
<keyword evidence="2" id="KW-1133">Transmembrane helix</keyword>
<feature type="region of interest" description="Disordered" evidence="1">
    <location>
        <begin position="1"/>
        <end position="24"/>
    </location>
</feature>
<protein>
    <submittedName>
        <fullName evidence="3">Uncharacterized protein</fullName>
    </submittedName>
</protein>
<keyword evidence="2" id="KW-0472">Membrane</keyword>
<dbReference type="AlphaFoldDB" id="A0A518C5S3"/>
<feature type="transmembrane region" description="Helical" evidence="2">
    <location>
        <begin position="29"/>
        <end position="48"/>
    </location>
</feature>
<proteinExistence type="predicted"/>
<dbReference type="RefSeq" id="WP_144971510.1">
    <property type="nucleotide sequence ID" value="NZ_CP036289.1"/>
</dbReference>